<dbReference type="SUPFAM" id="SSF50952">
    <property type="entry name" value="Soluble quinoprotein glucose dehydrogenase"/>
    <property type="match status" value="1"/>
</dbReference>
<dbReference type="Gene3D" id="2.120.10.30">
    <property type="entry name" value="TolB, C-terminal domain"/>
    <property type="match status" value="1"/>
</dbReference>
<reference evidence="1" key="1">
    <citation type="submission" date="2018-05" db="EMBL/GenBank/DDBJ databases">
        <authorList>
            <person name="Lanie J.A."/>
            <person name="Ng W.-L."/>
            <person name="Kazmierczak K.M."/>
            <person name="Andrzejewski T.M."/>
            <person name="Davidsen T.M."/>
            <person name="Wayne K.J."/>
            <person name="Tettelin H."/>
            <person name="Glass J.I."/>
            <person name="Rusch D."/>
            <person name="Podicherti R."/>
            <person name="Tsui H.-C.T."/>
            <person name="Winkler M.E."/>
        </authorList>
    </citation>
    <scope>NUCLEOTIDE SEQUENCE</scope>
</reference>
<protein>
    <recommendedName>
        <fullName evidence="2">Glucose/Sorbosone dehydrogenase domain-containing protein</fullName>
    </recommendedName>
</protein>
<evidence type="ECO:0008006" key="2">
    <source>
        <dbReference type="Google" id="ProtNLM"/>
    </source>
</evidence>
<dbReference type="AlphaFoldDB" id="A0A382NV54"/>
<sequence>MNIRRFLMAWLLSMSVLPLNAQDELRSPQLDKLTLPPGFSIEVYAADVPNARQMVLSPNGTVFVSTRQAGDIYAVRDDDGDQSADQVFVLDSGLNMPNGVAFYDGDLYVAEINRVLRYDDIESHL</sequence>
<name>A0A382NV54_9ZZZZ</name>
<feature type="non-terminal residue" evidence="1">
    <location>
        <position position="125"/>
    </location>
</feature>
<accession>A0A382NV54</accession>
<gene>
    <name evidence="1" type="ORF">METZ01_LOCUS317883</name>
</gene>
<evidence type="ECO:0000313" key="1">
    <source>
        <dbReference type="EMBL" id="SVC65029.1"/>
    </source>
</evidence>
<dbReference type="EMBL" id="UINC01102989">
    <property type="protein sequence ID" value="SVC65029.1"/>
    <property type="molecule type" value="Genomic_DNA"/>
</dbReference>
<organism evidence="1">
    <name type="scientific">marine metagenome</name>
    <dbReference type="NCBI Taxonomy" id="408172"/>
    <lineage>
        <taxon>unclassified sequences</taxon>
        <taxon>metagenomes</taxon>
        <taxon>ecological metagenomes</taxon>
    </lineage>
</organism>
<proteinExistence type="predicted"/>
<dbReference type="InterPro" id="IPR011042">
    <property type="entry name" value="6-blade_b-propeller_TolB-like"/>
</dbReference>
<dbReference type="InterPro" id="IPR011041">
    <property type="entry name" value="Quinoprot_gluc/sorb_DH_b-prop"/>
</dbReference>